<dbReference type="Ensembl" id="ENSHHUT00000055485.1">
    <property type="protein sequence ID" value="ENSHHUP00000053614.1"/>
    <property type="gene ID" value="ENSHHUG00000032196.1"/>
</dbReference>
<dbReference type="GeneTree" id="ENSGT01120000278039"/>
<evidence type="ECO:0000313" key="2">
    <source>
        <dbReference type="Proteomes" id="UP000314982"/>
    </source>
</evidence>
<reference evidence="1" key="3">
    <citation type="submission" date="2025-09" db="UniProtKB">
        <authorList>
            <consortium name="Ensembl"/>
        </authorList>
    </citation>
    <scope>IDENTIFICATION</scope>
</reference>
<dbReference type="AlphaFoldDB" id="A0A4W5NXI5"/>
<reference evidence="1" key="2">
    <citation type="submission" date="2025-08" db="UniProtKB">
        <authorList>
            <consortium name="Ensembl"/>
        </authorList>
    </citation>
    <scope>IDENTIFICATION</scope>
</reference>
<dbReference type="STRING" id="62062.ENSHHUP00000053614"/>
<sequence length="103" mass="11722">MKFWTCCRRKMKPLEETRRSGPLQSLVVPCSYAESNSTMVIIHVVFDGEKESEQKSIYGGSSVVNMMEISMRKEEPITWAHLDLPYPTDTHTEGGKVNGKWNA</sequence>
<reference evidence="2" key="1">
    <citation type="submission" date="2018-06" db="EMBL/GenBank/DDBJ databases">
        <title>Genome assembly of Danube salmon.</title>
        <authorList>
            <person name="Macqueen D.J."/>
            <person name="Gundappa M.K."/>
        </authorList>
    </citation>
    <scope>NUCLEOTIDE SEQUENCE [LARGE SCALE GENOMIC DNA]</scope>
</reference>
<proteinExistence type="predicted"/>
<organism evidence="1 2">
    <name type="scientific">Hucho hucho</name>
    <name type="common">huchen</name>
    <dbReference type="NCBI Taxonomy" id="62062"/>
    <lineage>
        <taxon>Eukaryota</taxon>
        <taxon>Metazoa</taxon>
        <taxon>Chordata</taxon>
        <taxon>Craniata</taxon>
        <taxon>Vertebrata</taxon>
        <taxon>Euteleostomi</taxon>
        <taxon>Actinopterygii</taxon>
        <taxon>Neopterygii</taxon>
        <taxon>Teleostei</taxon>
        <taxon>Protacanthopterygii</taxon>
        <taxon>Salmoniformes</taxon>
        <taxon>Salmonidae</taxon>
        <taxon>Salmoninae</taxon>
        <taxon>Hucho</taxon>
    </lineage>
</organism>
<dbReference type="Proteomes" id="UP000314982">
    <property type="component" value="Unassembled WGS sequence"/>
</dbReference>
<name>A0A4W5NXI5_9TELE</name>
<accession>A0A4W5NXI5</accession>
<protein>
    <submittedName>
        <fullName evidence="1">Uncharacterized protein</fullName>
    </submittedName>
</protein>
<keyword evidence="2" id="KW-1185">Reference proteome</keyword>
<evidence type="ECO:0000313" key="1">
    <source>
        <dbReference type="Ensembl" id="ENSHHUP00000053614.1"/>
    </source>
</evidence>